<gene>
    <name evidence="3" type="ORF">ENV35_04055</name>
</gene>
<evidence type="ECO:0000256" key="1">
    <source>
        <dbReference type="ARBA" id="ARBA00022729"/>
    </source>
</evidence>
<dbReference type="EMBL" id="DTGA01000092">
    <property type="protein sequence ID" value="HGB31032.1"/>
    <property type="molecule type" value="Genomic_DNA"/>
</dbReference>
<dbReference type="Gene3D" id="2.60.40.1240">
    <property type="match status" value="1"/>
</dbReference>
<dbReference type="AlphaFoldDB" id="A0A7C3WW42"/>
<keyword evidence="1" id="KW-0732">Signal</keyword>
<accession>A0A7C3WW42</accession>
<protein>
    <submittedName>
        <fullName evidence="3">DUF4352 domain-containing protein</fullName>
    </submittedName>
</protein>
<dbReference type="InterPro" id="IPR029050">
    <property type="entry name" value="Immunoprotect_excell_Ig-like"/>
</dbReference>
<sequence>MKRVIIFILFIVTLFSMIIAEEIPLTIQGKEVKGENMDGLIFYISKIDKLESLPFDSSNIKPEENHVFYIFEIYILNKTNKEILIRHDNFRLINDDGIEITISTLGAIYYGLKGQEVFFMRYINPNEMKSGLLIFELNKNNAPYKLKILDIPDKGKNYTISLKI</sequence>
<proteinExistence type="predicted"/>
<name>A0A7C3WW42_9BACT</name>
<evidence type="ECO:0000313" key="3">
    <source>
        <dbReference type="EMBL" id="HGB31032.1"/>
    </source>
</evidence>
<organism evidence="3">
    <name type="scientific">Dictyoglomus turgidum</name>
    <dbReference type="NCBI Taxonomy" id="513050"/>
    <lineage>
        <taxon>Bacteria</taxon>
        <taxon>Pseudomonadati</taxon>
        <taxon>Dictyoglomota</taxon>
        <taxon>Dictyoglomia</taxon>
        <taxon>Dictyoglomales</taxon>
        <taxon>Dictyoglomaceae</taxon>
        <taxon>Dictyoglomus</taxon>
    </lineage>
</organism>
<dbReference type="InterPro" id="IPR029051">
    <property type="entry name" value="DUF4352"/>
</dbReference>
<evidence type="ECO:0000259" key="2">
    <source>
        <dbReference type="Pfam" id="PF11611"/>
    </source>
</evidence>
<comment type="caution">
    <text evidence="3">The sequence shown here is derived from an EMBL/GenBank/DDBJ whole genome shotgun (WGS) entry which is preliminary data.</text>
</comment>
<reference evidence="3" key="1">
    <citation type="journal article" date="2020" name="mSystems">
        <title>Genome- and Community-Level Interaction Insights into Carbon Utilization and Element Cycling Functions of Hydrothermarchaeota in Hydrothermal Sediment.</title>
        <authorList>
            <person name="Zhou Z."/>
            <person name="Liu Y."/>
            <person name="Xu W."/>
            <person name="Pan J."/>
            <person name="Luo Z.H."/>
            <person name="Li M."/>
        </authorList>
    </citation>
    <scope>NUCLEOTIDE SEQUENCE [LARGE SCALE GENOMIC DNA]</scope>
    <source>
        <strain evidence="3">SpSt-751</strain>
    </source>
</reference>
<feature type="domain" description="DUF4352" evidence="2">
    <location>
        <begin position="57"/>
        <end position="148"/>
    </location>
</feature>
<dbReference type="Pfam" id="PF11611">
    <property type="entry name" value="DUF4352"/>
    <property type="match status" value="1"/>
</dbReference>